<accession>A0A5N5HYP9</accession>
<gene>
    <name evidence="2" type="ORF">D8674_008831</name>
</gene>
<dbReference type="AlphaFoldDB" id="A0A5N5HYP9"/>
<comment type="caution">
    <text evidence="2">The sequence shown here is derived from an EMBL/GenBank/DDBJ whole genome shotgun (WGS) entry which is preliminary data.</text>
</comment>
<keyword evidence="3" id="KW-1185">Reference proteome</keyword>
<evidence type="ECO:0000313" key="2">
    <source>
        <dbReference type="EMBL" id="KAB2631312.1"/>
    </source>
</evidence>
<sequence length="98" mass="11284">MTLLGSYLEVQELWNLQWLAGIAVYHGVGGVFIFSPTSSALFVLRKHCSTLLYLYERVKALRDWTDFALRDWTDFTYMTLNDIDAAVESFKKLEPNDG</sequence>
<evidence type="ECO:0000256" key="1">
    <source>
        <dbReference type="SAM" id="Phobius"/>
    </source>
</evidence>
<feature type="transmembrane region" description="Helical" evidence="1">
    <location>
        <begin position="20"/>
        <end position="44"/>
    </location>
</feature>
<keyword evidence="1" id="KW-0472">Membrane</keyword>
<dbReference type="EMBL" id="SMOL01000143">
    <property type="protein sequence ID" value="KAB2631312.1"/>
    <property type="molecule type" value="Genomic_DNA"/>
</dbReference>
<keyword evidence="2" id="KW-0413">Isomerase</keyword>
<dbReference type="Proteomes" id="UP000327157">
    <property type="component" value="Chromosome 12"/>
</dbReference>
<organism evidence="2 3">
    <name type="scientific">Pyrus ussuriensis x Pyrus communis</name>
    <dbReference type="NCBI Taxonomy" id="2448454"/>
    <lineage>
        <taxon>Eukaryota</taxon>
        <taxon>Viridiplantae</taxon>
        <taxon>Streptophyta</taxon>
        <taxon>Embryophyta</taxon>
        <taxon>Tracheophyta</taxon>
        <taxon>Spermatophyta</taxon>
        <taxon>Magnoliopsida</taxon>
        <taxon>eudicotyledons</taxon>
        <taxon>Gunneridae</taxon>
        <taxon>Pentapetalae</taxon>
        <taxon>rosids</taxon>
        <taxon>fabids</taxon>
        <taxon>Rosales</taxon>
        <taxon>Rosaceae</taxon>
        <taxon>Amygdaloideae</taxon>
        <taxon>Maleae</taxon>
        <taxon>Pyrus</taxon>
    </lineage>
</organism>
<protein>
    <submittedName>
        <fullName evidence="2">Peptidyl-prolyl cis-trans isomerase CYP40-like</fullName>
    </submittedName>
</protein>
<evidence type="ECO:0000313" key="3">
    <source>
        <dbReference type="Proteomes" id="UP000327157"/>
    </source>
</evidence>
<name>A0A5N5HYP9_9ROSA</name>
<keyword evidence="1" id="KW-0812">Transmembrane</keyword>
<proteinExistence type="predicted"/>
<reference evidence="2 3" key="3">
    <citation type="submission" date="2019-11" db="EMBL/GenBank/DDBJ databases">
        <title>A de novo genome assembly of a pear dwarfing rootstock.</title>
        <authorList>
            <person name="Wang F."/>
            <person name="Wang J."/>
            <person name="Li S."/>
            <person name="Zhang Y."/>
            <person name="Fang M."/>
            <person name="Ma L."/>
            <person name="Zhao Y."/>
            <person name="Jiang S."/>
        </authorList>
    </citation>
    <scope>NUCLEOTIDE SEQUENCE [LARGE SCALE GENOMIC DNA]</scope>
    <source>
        <strain evidence="2">S2</strain>
        <tissue evidence="2">Leaf</tissue>
    </source>
</reference>
<keyword evidence="1" id="KW-1133">Transmembrane helix</keyword>
<reference evidence="2 3" key="1">
    <citation type="submission" date="2019-09" db="EMBL/GenBank/DDBJ databases">
        <authorList>
            <person name="Ou C."/>
        </authorList>
    </citation>
    <scope>NUCLEOTIDE SEQUENCE [LARGE SCALE GENOMIC DNA]</scope>
    <source>
        <strain evidence="2">S2</strain>
        <tissue evidence="2">Leaf</tissue>
    </source>
</reference>
<reference evidence="3" key="2">
    <citation type="submission" date="2019-10" db="EMBL/GenBank/DDBJ databases">
        <title>A de novo genome assembly of a pear dwarfing rootstock.</title>
        <authorList>
            <person name="Wang F."/>
            <person name="Wang J."/>
            <person name="Li S."/>
            <person name="Zhang Y."/>
            <person name="Fang M."/>
            <person name="Ma L."/>
            <person name="Zhao Y."/>
            <person name="Jiang S."/>
        </authorList>
    </citation>
    <scope>NUCLEOTIDE SEQUENCE [LARGE SCALE GENOMIC DNA]</scope>
</reference>
<dbReference type="GO" id="GO:0016853">
    <property type="term" value="F:isomerase activity"/>
    <property type="evidence" value="ECO:0007669"/>
    <property type="project" value="UniProtKB-KW"/>
</dbReference>